<evidence type="ECO:0000256" key="1">
    <source>
        <dbReference type="ARBA" id="ARBA00000083"/>
    </source>
</evidence>
<feature type="non-terminal residue" evidence="11">
    <location>
        <position position="1"/>
    </location>
</feature>
<keyword evidence="6" id="KW-0520">NAD</keyword>
<organism evidence="11 12">
    <name type="scientific">Uliginosibacterium sediminicola</name>
    <dbReference type="NCBI Taxonomy" id="2024550"/>
    <lineage>
        <taxon>Bacteria</taxon>
        <taxon>Pseudomonadati</taxon>
        <taxon>Pseudomonadota</taxon>
        <taxon>Betaproteobacteria</taxon>
        <taxon>Rhodocyclales</taxon>
        <taxon>Zoogloeaceae</taxon>
        <taxon>Uliginosibacterium</taxon>
    </lineage>
</organism>
<name>A0ABU9YXM4_9RHOO</name>
<evidence type="ECO:0000256" key="3">
    <source>
        <dbReference type="ARBA" id="ARBA00007637"/>
    </source>
</evidence>
<evidence type="ECO:0000256" key="8">
    <source>
        <dbReference type="ARBA" id="ARBA00031367"/>
    </source>
</evidence>
<evidence type="ECO:0000256" key="9">
    <source>
        <dbReference type="ARBA" id="ARBA00033067"/>
    </source>
</evidence>
<feature type="domain" description="NAD(P)-binding" evidence="10">
    <location>
        <begin position="1"/>
        <end position="122"/>
    </location>
</feature>
<reference evidence="11 12" key="1">
    <citation type="journal article" date="2018" name="Int. J. Syst. Evol. Microbiol.">
        <title>Uliginosibacterium sediminicola sp. nov., isolated from freshwater sediment.</title>
        <authorList>
            <person name="Hwang W.M."/>
            <person name="Kim S.M."/>
            <person name="Kang K."/>
            <person name="Ahn T.Y."/>
        </authorList>
    </citation>
    <scope>NUCLEOTIDE SEQUENCE [LARGE SCALE GENOMIC DNA]</scope>
    <source>
        <strain evidence="11 12">M1-21</strain>
    </source>
</reference>
<proteinExistence type="inferred from homology"/>
<gene>
    <name evidence="11" type="ORF">ABDB84_07335</name>
</gene>
<sequence length="134" mass="14565">FVTQVAVGKREKLSVFGDDYATPDGTGVRDYIHVVDLADGHVKALQRLAQSPGVLTVNLGTGRGYSVLEVVKAFEAASGRSVPYQIVARRPGDVAQCWADPALAERELGWRATRGLDDMCADSWRWQSANPDGY</sequence>
<dbReference type="EMBL" id="JBDIVE010000003">
    <property type="protein sequence ID" value="MEN3068288.1"/>
    <property type="molecule type" value="Genomic_DNA"/>
</dbReference>
<evidence type="ECO:0000259" key="10">
    <source>
        <dbReference type="Pfam" id="PF16363"/>
    </source>
</evidence>
<dbReference type="EC" id="5.1.3.2" evidence="4"/>
<evidence type="ECO:0000256" key="5">
    <source>
        <dbReference type="ARBA" id="ARBA00018569"/>
    </source>
</evidence>
<evidence type="ECO:0000256" key="2">
    <source>
        <dbReference type="ARBA" id="ARBA00001911"/>
    </source>
</evidence>
<keyword evidence="7" id="KW-0413">Isomerase</keyword>
<keyword evidence="12" id="KW-1185">Reference proteome</keyword>
<dbReference type="SUPFAM" id="SSF51735">
    <property type="entry name" value="NAD(P)-binding Rossmann-fold domains"/>
    <property type="match status" value="1"/>
</dbReference>
<evidence type="ECO:0000256" key="4">
    <source>
        <dbReference type="ARBA" id="ARBA00013189"/>
    </source>
</evidence>
<comment type="cofactor">
    <cofactor evidence="2">
        <name>NAD(+)</name>
        <dbReference type="ChEBI" id="CHEBI:57540"/>
    </cofactor>
</comment>
<dbReference type="PANTHER" id="PTHR43725:SF47">
    <property type="entry name" value="UDP-GLUCOSE 4-EPIMERASE"/>
    <property type="match status" value="1"/>
</dbReference>
<dbReference type="PANTHER" id="PTHR43725">
    <property type="entry name" value="UDP-GLUCOSE 4-EPIMERASE"/>
    <property type="match status" value="1"/>
</dbReference>
<comment type="caution">
    <text evidence="11">The sequence shown here is derived from an EMBL/GenBank/DDBJ whole genome shotgun (WGS) entry which is preliminary data.</text>
</comment>
<comment type="similarity">
    <text evidence="3">Belongs to the NAD(P)-dependent epimerase/dehydratase family.</text>
</comment>
<dbReference type="Pfam" id="PF16363">
    <property type="entry name" value="GDP_Man_Dehyd"/>
    <property type="match status" value="1"/>
</dbReference>
<dbReference type="Gene3D" id="3.90.25.10">
    <property type="entry name" value="UDP-galactose 4-epimerase, domain 1"/>
    <property type="match status" value="1"/>
</dbReference>
<evidence type="ECO:0000256" key="7">
    <source>
        <dbReference type="ARBA" id="ARBA00023235"/>
    </source>
</evidence>
<protein>
    <recommendedName>
        <fullName evidence="5">UDP-glucose 4-epimerase</fullName>
        <ecNumber evidence="4">5.1.3.2</ecNumber>
    </recommendedName>
    <alternativeName>
        <fullName evidence="9">Galactowaldenase</fullName>
    </alternativeName>
    <alternativeName>
        <fullName evidence="8">UDP-galactose 4-epimerase</fullName>
    </alternativeName>
</protein>
<keyword evidence="11" id="KW-0456">Lyase</keyword>
<evidence type="ECO:0000256" key="6">
    <source>
        <dbReference type="ARBA" id="ARBA00023027"/>
    </source>
</evidence>
<dbReference type="InterPro" id="IPR016040">
    <property type="entry name" value="NAD(P)-bd_dom"/>
</dbReference>
<evidence type="ECO:0000313" key="12">
    <source>
        <dbReference type="Proteomes" id="UP001410394"/>
    </source>
</evidence>
<dbReference type="Proteomes" id="UP001410394">
    <property type="component" value="Unassembled WGS sequence"/>
</dbReference>
<dbReference type="Gene3D" id="3.40.50.720">
    <property type="entry name" value="NAD(P)-binding Rossmann-like Domain"/>
    <property type="match status" value="1"/>
</dbReference>
<comment type="catalytic activity">
    <reaction evidence="1">
        <text>UDP-alpha-D-glucose = UDP-alpha-D-galactose</text>
        <dbReference type="Rhea" id="RHEA:22168"/>
        <dbReference type="ChEBI" id="CHEBI:58885"/>
        <dbReference type="ChEBI" id="CHEBI:66914"/>
        <dbReference type="EC" id="5.1.3.2"/>
    </reaction>
</comment>
<dbReference type="RefSeq" id="WP_345919058.1">
    <property type="nucleotide sequence ID" value="NZ_JBDIVE010000003.1"/>
</dbReference>
<dbReference type="GO" id="GO:0008446">
    <property type="term" value="F:GDP-mannose 4,6-dehydratase activity"/>
    <property type="evidence" value="ECO:0007669"/>
    <property type="project" value="UniProtKB-EC"/>
</dbReference>
<dbReference type="InterPro" id="IPR036291">
    <property type="entry name" value="NAD(P)-bd_dom_sf"/>
</dbReference>
<accession>A0ABU9YXM4</accession>
<evidence type="ECO:0000313" key="11">
    <source>
        <dbReference type="EMBL" id="MEN3068288.1"/>
    </source>
</evidence>